<evidence type="ECO:0000256" key="12">
    <source>
        <dbReference type="ARBA" id="ARBA00023303"/>
    </source>
</evidence>
<keyword evidence="8 13" id="KW-0472">Membrane</keyword>
<gene>
    <name evidence="16" type="primary">Grid2-L7</name>
    <name evidence="16" type="ORF">Hamer_G002721</name>
</gene>
<organism evidence="16 17">
    <name type="scientific">Homarus americanus</name>
    <name type="common">American lobster</name>
    <dbReference type="NCBI Taxonomy" id="6706"/>
    <lineage>
        <taxon>Eukaryota</taxon>
        <taxon>Metazoa</taxon>
        <taxon>Ecdysozoa</taxon>
        <taxon>Arthropoda</taxon>
        <taxon>Crustacea</taxon>
        <taxon>Multicrustacea</taxon>
        <taxon>Malacostraca</taxon>
        <taxon>Eumalacostraca</taxon>
        <taxon>Eucarida</taxon>
        <taxon>Decapoda</taxon>
        <taxon>Pleocyemata</taxon>
        <taxon>Astacidea</taxon>
        <taxon>Nephropoidea</taxon>
        <taxon>Nephropidae</taxon>
        <taxon>Homarus</taxon>
    </lineage>
</organism>
<keyword evidence="10" id="KW-0325">Glycoprotein</keyword>
<evidence type="ECO:0000256" key="3">
    <source>
        <dbReference type="ARBA" id="ARBA00022448"/>
    </source>
</evidence>
<evidence type="ECO:0000256" key="5">
    <source>
        <dbReference type="ARBA" id="ARBA00022692"/>
    </source>
</evidence>
<feature type="transmembrane region" description="Helical" evidence="13">
    <location>
        <begin position="374"/>
        <end position="394"/>
    </location>
</feature>
<proteinExistence type="inferred from homology"/>
<dbReference type="OrthoDB" id="6376023at2759"/>
<comment type="subcellular location">
    <subcellularLocation>
        <location evidence="1">Cell membrane</location>
        <topology evidence="1">Multi-pass membrane protein</topology>
    </subcellularLocation>
</comment>
<dbReference type="Pfam" id="PF00060">
    <property type="entry name" value="Lig_chan"/>
    <property type="match status" value="1"/>
</dbReference>
<dbReference type="GO" id="GO:0050906">
    <property type="term" value="P:detection of stimulus involved in sensory perception"/>
    <property type="evidence" value="ECO:0007669"/>
    <property type="project" value="UniProtKB-ARBA"/>
</dbReference>
<dbReference type="InterPro" id="IPR052192">
    <property type="entry name" value="Insect_Ionotropic_Sensory_Rcpt"/>
</dbReference>
<dbReference type="PANTHER" id="PTHR42643">
    <property type="entry name" value="IONOTROPIC RECEPTOR 20A-RELATED"/>
    <property type="match status" value="1"/>
</dbReference>
<dbReference type="AlphaFoldDB" id="A0A8J5JST9"/>
<accession>A0A8J5JST9</accession>
<feature type="transmembrane region" description="Helical" evidence="13">
    <location>
        <begin position="430"/>
        <end position="448"/>
    </location>
</feature>
<evidence type="ECO:0000313" key="16">
    <source>
        <dbReference type="EMBL" id="KAG7163527.1"/>
    </source>
</evidence>
<dbReference type="InterPro" id="IPR019594">
    <property type="entry name" value="Glu/Gly-bd"/>
</dbReference>
<feature type="signal peptide" evidence="14">
    <location>
        <begin position="1"/>
        <end position="25"/>
    </location>
</feature>
<dbReference type="Pfam" id="PF10613">
    <property type="entry name" value="Lig_chan-Glu_bd"/>
    <property type="match status" value="1"/>
</dbReference>
<evidence type="ECO:0000256" key="1">
    <source>
        <dbReference type="ARBA" id="ARBA00004651"/>
    </source>
</evidence>
<keyword evidence="17" id="KW-1185">Reference proteome</keyword>
<keyword evidence="6 13" id="KW-1133">Transmembrane helix</keyword>
<dbReference type="SMART" id="SM00918">
    <property type="entry name" value="Lig_chan-Glu_bd"/>
    <property type="match status" value="1"/>
</dbReference>
<dbReference type="PANTHER" id="PTHR42643:SF38">
    <property type="entry name" value="IONOTROPIC RECEPTOR 100A"/>
    <property type="match status" value="1"/>
</dbReference>
<keyword evidence="4" id="KW-1003">Cell membrane</keyword>
<protein>
    <submittedName>
        <fullName evidence="16">Glutamate receptor ionotropic, delta-2-like 7</fullName>
    </submittedName>
</protein>
<evidence type="ECO:0000256" key="7">
    <source>
        <dbReference type="ARBA" id="ARBA00023065"/>
    </source>
</evidence>
<reference evidence="16" key="1">
    <citation type="journal article" date="2021" name="Sci. Adv.">
        <title>The American lobster genome reveals insights on longevity, neural, and immune adaptations.</title>
        <authorList>
            <person name="Polinski J.M."/>
            <person name="Zimin A.V."/>
            <person name="Clark K.F."/>
            <person name="Kohn A.B."/>
            <person name="Sadowski N."/>
            <person name="Timp W."/>
            <person name="Ptitsyn A."/>
            <person name="Khanna P."/>
            <person name="Romanova D.Y."/>
            <person name="Williams P."/>
            <person name="Greenwood S.J."/>
            <person name="Moroz L.L."/>
            <person name="Walt D.R."/>
            <person name="Bodnar A.G."/>
        </authorList>
    </citation>
    <scope>NUCLEOTIDE SEQUENCE</scope>
    <source>
        <strain evidence="16">GMGI-L3</strain>
    </source>
</reference>
<dbReference type="GO" id="GO:0005886">
    <property type="term" value="C:plasma membrane"/>
    <property type="evidence" value="ECO:0007669"/>
    <property type="project" value="UniProtKB-SubCell"/>
</dbReference>
<dbReference type="Proteomes" id="UP000747542">
    <property type="component" value="Unassembled WGS sequence"/>
</dbReference>
<evidence type="ECO:0000256" key="6">
    <source>
        <dbReference type="ARBA" id="ARBA00022989"/>
    </source>
</evidence>
<evidence type="ECO:0000256" key="14">
    <source>
        <dbReference type="SAM" id="SignalP"/>
    </source>
</evidence>
<dbReference type="EMBL" id="JAHLQT010026447">
    <property type="protein sequence ID" value="KAG7163527.1"/>
    <property type="molecule type" value="Genomic_DNA"/>
</dbReference>
<evidence type="ECO:0000259" key="15">
    <source>
        <dbReference type="SMART" id="SM00918"/>
    </source>
</evidence>
<keyword evidence="3" id="KW-0813">Transport</keyword>
<dbReference type="GO" id="GO:0015276">
    <property type="term" value="F:ligand-gated monoatomic ion channel activity"/>
    <property type="evidence" value="ECO:0007669"/>
    <property type="project" value="InterPro"/>
</dbReference>
<comment type="caution">
    <text evidence="16">The sequence shown here is derived from an EMBL/GenBank/DDBJ whole genome shotgun (WGS) entry which is preliminary data.</text>
</comment>
<dbReference type="InterPro" id="IPR001320">
    <property type="entry name" value="Iontro_rcpt_C"/>
</dbReference>
<keyword evidence="9 16" id="KW-0675">Receptor</keyword>
<name>A0A8J5JST9_HOMAM</name>
<feature type="domain" description="Ionotropic glutamate receptor L-glutamate and glycine-binding" evidence="15">
    <location>
        <begin position="271"/>
        <end position="322"/>
    </location>
</feature>
<keyword evidence="5 13" id="KW-0812">Transmembrane</keyword>
<evidence type="ECO:0000256" key="10">
    <source>
        <dbReference type="ARBA" id="ARBA00023180"/>
    </source>
</evidence>
<keyword evidence="12" id="KW-0407">Ion channel</keyword>
<comment type="similarity">
    <text evidence="2">Belongs to the glutamate-gated ion channel (TC 1.A.10.1) family.</text>
</comment>
<sequence length="665" mass="73997">MFMMALGRVAVVAAVLVVLVVTTQAAVPLSITQSQPPAAGALVQQQEDVVSLLDEVAGGRLAACHPIILTHNITASPRLHTILLGLQQSMTNAFLIYDVETYLRSFPPGVPLFRRQPPESDGTYCVAYYVLAPLPFLATALSAIPKTDWFSGATRYFVCCTGSSSSLAINTLEEEPSILASYNTLYVSHNPYHDPQDNRSWSLNLLSNCPFCRSGEPEVILRNKWSPWHGLQHNTNLFPDLFRDCNGHVFRAVTMSFPPLGLYLSGNSTHPLVMEDCLDKRLIDTVAQVHNFTYVVYEPADGMWGYQLDNGSFTGVLGDVQHYRKDFSFGVSLTAEREEVTDCTIGYISDPITFVTRKPKPLPQWLALVRPYQAYVWLSFLLMLAATGPTYWLLEKLSGSSQPLLEATFNLYGAMLTQGRRWPSSSAVRVYSASWLLFCLVVTVSYVGNLTAFLTVPALSPTVDSLEELIDSDFVWGINDFGAADYQLFKTSKVPLYQEIFRGLTFCPSLVECIQQTLDERFAFISFEIYLRDAIAMFFTDKNGDTQVYLAKQSVFPIDVAFATQKGSPMKRVFDKVFKRLLGGGFPARWMSKLIEEHTLATRRKATAAAALSGETEVVLEGNQLSLTLHHLQGVFYIYALGLLLSALLFTCEVILFDLYNGKKG</sequence>
<evidence type="ECO:0000256" key="4">
    <source>
        <dbReference type="ARBA" id="ARBA00022475"/>
    </source>
</evidence>
<evidence type="ECO:0000256" key="8">
    <source>
        <dbReference type="ARBA" id="ARBA00023136"/>
    </source>
</evidence>
<evidence type="ECO:0000256" key="13">
    <source>
        <dbReference type="SAM" id="Phobius"/>
    </source>
</evidence>
<evidence type="ECO:0000256" key="2">
    <source>
        <dbReference type="ARBA" id="ARBA00008685"/>
    </source>
</evidence>
<keyword evidence="14" id="KW-0732">Signal</keyword>
<evidence type="ECO:0000313" key="17">
    <source>
        <dbReference type="Proteomes" id="UP000747542"/>
    </source>
</evidence>
<evidence type="ECO:0000256" key="11">
    <source>
        <dbReference type="ARBA" id="ARBA00023286"/>
    </source>
</evidence>
<feature type="transmembrane region" description="Helical" evidence="13">
    <location>
        <begin position="636"/>
        <end position="660"/>
    </location>
</feature>
<keyword evidence="7" id="KW-0406">Ion transport</keyword>
<feature type="chain" id="PRO_5035262747" evidence="14">
    <location>
        <begin position="26"/>
        <end position="665"/>
    </location>
</feature>
<evidence type="ECO:0000256" key="9">
    <source>
        <dbReference type="ARBA" id="ARBA00023170"/>
    </source>
</evidence>
<keyword evidence="11" id="KW-1071">Ligand-gated ion channel</keyword>